<feature type="chain" id="PRO_5012094500" description="Tripartite-type tricarboxylate transporter, receptor component TctC" evidence="2">
    <location>
        <begin position="23"/>
        <end position="325"/>
    </location>
</feature>
<dbReference type="Pfam" id="PF03401">
    <property type="entry name" value="TctC"/>
    <property type="match status" value="1"/>
</dbReference>
<sequence length="325" mass="34017" precursor="true">MKRLIASVAAVATLLLPGLASADEWPSRPPTIIVPYSAGGSSDTMARAVAQFLSEKFGQQFIIENRGGAGGSIGASAAAKADPDGYTFLFAPTGVAVINKMVYGNLDYDFEEAFVPVIRLNKSAMVFVANPEAEANTFAEFVELARAEPGQLNVGIPGIGSTPHMLLAETARRLDLEVNVIPYKGGGPLSNDLVAGQLMYGVDGLQGYTSQLSTETLKALAVGTEDRMSLFPDVPALNETGVEEFADFGTSGLQSIWAPAGTPDEIIASMNGAINEYLDGEAGKKLLSSMAMDPVGGSPEDLAAAVDSLTALWGPVVEQLNIRKD</sequence>
<evidence type="ECO:0000313" key="3">
    <source>
        <dbReference type="EMBL" id="APZ50676.1"/>
    </source>
</evidence>
<reference evidence="3 4" key="1">
    <citation type="submission" date="2016-04" db="EMBL/GenBank/DDBJ databases">
        <title>Deep-sea bacteria in the southern Pacific.</title>
        <authorList>
            <person name="Tang K."/>
        </authorList>
    </citation>
    <scope>NUCLEOTIDE SEQUENCE [LARGE SCALE GENOMIC DNA]</scope>
    <source>
        <strain evidence="3 4">JLT2014</strain>
        <plasmid evidence="4">ppaby1</plasmid>
    </source>
</reference>
<dbReference type="EMBL" id="CP015091">
    <property type="protein sequence ID" value="APZ50676.1"/>
    <property type="molecule type" value="Genomic_DNA"/>
</dbReference>
<comment type="similarity">
    <text evidence="1">Belongs to the UPF0065 (bug) family.</text>
</comment>
<keyword evidence="2" id="KW-0732">Signal</keyword>
<dbReference type="CDD" id="cd07012">
    <property type="entry name" value="PBP2_Bug_TTT"/>
    <property type="match status" value="1"/>
</dbReference>
<dbReference type="InterPro" id="IPR005064">
    <property type="entry name" value="BUG"/>
</dbReference>
<evidence type="ECO:0000313" key="4">
    <source>
        <dbReference type="Proteomes" id="UP000187059"/>
    </source>
</evidence>
<dbReference type="Gene3D" id="3.40.190.10">
    <property type="entry name" value="Periplasmic binding protein-like II"/>
    <property type="match status" value="1"/>
</dbReference>
<evidence type="ECO:0000256" key="1">
    <source>
        <dbReference type="ARBA" id="ARBA00006987"/>
    </source>
</evidence>
<dbReference type="PANTHER" id="PTHR42928:SF5">
    <property type="entry name" value="BLR1237 PROTEIN"/>
    <property type="match status" value="1"/>
</dbReference>
<dbReference type="PIRSF" id="PIRSF017082">
    <property type="entry name" value="YflP"/>
    <property type="match status" value="1"/>
</dbReference>
<feature type="signal peptide" evidence="2">
    <location>
        <begin position="1"/>
        <end position="22"/>
    </location>
</feature>
<evidence type="ECO:0008006" key="5">
    <source>
        <dbReference type="Google" id="ProtNLM"/>
    </source>
</evidence>
<dbReference type="RefSeq" id="WP_076694646.1">
    <property type="nucleotide sequence ID" value="NZ_CP015091.1"/>
</dbReference>
<keyword evidence="3" id="KW-0614">Plasmid</keyword>
<dbReference type="OrthoDB" id="7248487at2"/>
<evidence type="ECO:0000256" key="2">
    <source>
        <dbReference type="SAM" id="SignalP"/>
    </source>
</evidence>
<dbReference type="InterPro" id="IPR042100">
    <property type="entry name" value="Bug_dom1"/>
</dbReference>
<name>A0A1P8UMP5_9RHOB</name>
<dbReference type="SUPFAM" id="SSF53850">
    <property type="entry name" value="Periplasmic binding protein-like II"/>
    <property type="match status" value="1"/>
</dbReference>
<dbReference type="Proteomes" id="UP000187059">
    <property type="component" value="Plasmid pPABY1"/>
</dbReference>
<protein>
    <recommendedName>
        <fullName evidence="5">Tripartite-type tricarboxylate transporter, receptor component TctC</fullName>
    </recommendedName>
</protein>
<dbReference type="KEGG" id="paby:Ga0080574_TMP342"/>
<proteinExistence type="inferred from homology"/>
<accession>A0A1P8UMP5</accession>
<dbReference type="Gene3D" id="3.40.190.150">
    <property type="entry name" value="Bordetella uptake gene, domain 1"/>
    <property type="match status" value="1"/>
</dbReference>
<geneLocation type="plasmid" evidence="4">
    <name>ppaby1</name>
</geneLocation>
<dbReference type="PANTHER" id="PTHR42928">
    <property type="entry name" value="TRICARBOXYLATE-BINDING PROTEIN"/>
    <property type="match status" value="1"/>
</dbReference>
<gene>
    <name evidence="3" type="ORF">Ga0080574_TMP342</name>
</gene>
<organism evidence="3 4">
    <name type="scientific">Salipiger abyssi</name>
    <dbReference type="NCBI Taxonomy" id="1250539"/>
    <lineage>
        <taxon>Bacteria</taxon>
        <taxon>Pseudomonadati</taxon>
        <taxon>Pseudomonadota</taxon>
        <taxon>Alphaproteobacteria</taxon>
        <taxon>Rhodobacterales</taxon>
        <taxon>Roseobacteraceae</taxon>
        <taxon>Salipiger</taxon>
    </lineage>
</organism>
<dbReference type="AlphaFoldDB" id="A0A1P8UMP5"/>
<keyword evidence="4" id="KW-1185">Reference proteome</keyword>